<evidence type="ECO:0000313" key="2">
    <source>
        <dbReference type="Proteomes" id="UP000221331"/>
    </source>
</evidence>
<accession>A0A1J0MF45</accession>
<name>A0A1J0MF45_9CAUD</name>
<evidence type="ECO:0000313" key="1">
    <source>
        <dbReference type="EMBL" id="APD19791.1"/>
    </source>
</evidence>
<proteinExistence type="predicted"/>
<dbReference type="EMBL" id="KX827368">
    <property type="protein sequence ID" value="APD19791.1"/>
    <property type="molecule type" value="Genomic_DNA"/>
</dbReference>
<organism evidence="1 2">
    <name type="scientific">Staphylococcus phage SpT5</name>
    <dbReference type="NCBI Taxonomy" id="1913448"/>
    <lineage>
        <taxon>Viruses</taxon>
        <taxon>Duplodnaviria</taxon>
        <taxon>Heunggongvirae</taxon>
        <taxon>Uroviricota</taxon>
        <taxon>Caudoviricetes</taxon>
        <taxon>Coventryvirus</taxon>
        <taxon>Coventryvirus SN8</taxon>
    </lineage>
</organism>
<evidence type="ECO:0008006" key="3">
    <source>
        <dbReference type="Google" id="ProtNLM"/>
    </source>
</evidence>
<reference evidence="1 2" key="1">
    <citation type="submission" date="2016-09" db="EMBL/GenBank/DDBJ databases">
        <title>Whole-genome sequencing of Staphylococcus pseudintermedius phages.</title>
        <authorList>
            <person name="Breteau M."/>
            <person name="Kot W."/>
            <person name="Vogensen F.K."/>
            <person name="Moodley A."/>
            <person name="Wellington E.M.H."/>
            <person name="Hodgson D.A."/>
        </authorList>
    </citation>
    <scope>NUCLEOTIDE SEQUENCE [LARGE SCALE GENOMIC DNA]</scope>
</reference>
<dbReference type="Proteomes" id="UP000221331">
    <property type="component" value="Segment"/>
</dbReference>
<protein>
    <recommendedName>
        <fullName evidence="3">Phage PVL protein</fullName>
    </recommendedName>
</protein>
<sequence>MMKIKVKTRMTFSELLQWAKENNVKSKTFSSSKFVNVHFDENGRVNCTNVGFFDIFIVWKEEEITKDTRLDLIVRFIGRINNDSLYTINHMSINEHLSRFAETLTTHFYVENEDRELILIWKDGELV</sequence>
<gene>
    <name evidence="1" type="ORF">SpT5_043</name>
</gene>